<feature type="region of interest" description="Disordered" evidence="5">
    <location>
        <begin position="443"/>
        <end position="462"/>
    </location>
</feature>
<evidence type="ECO:0000256" key="5">
    <source>
        <dbReference type="SAM" id="MobiDB-lite"/>
    </source>
</evidence>
<evidence type="ECO:0000313" key="8">
    <source>
        <dbReference type="EMBL" id="MBC2900029.1"/>
    </source>
</evidence>
<accession>A0A7X1IX57</accession>
<dbReference type="InterPro" id="IPR007016">
    <property type="entry name" value="O-antigen_ligase-rel_domated"/>
</dbReference>
<feature type="transmembrane region" description="Helical" evidence="6">
    <location>
        <begin position="286"/>
        <end position="305"/>
    </location>
</feature>
<organism evidence="8 9">
    <name type="scientific">Streptomyces cupreus</name>
    <dbReference type="NCBI Taxonomy" id="2759956"/>
    <lineage>
        <taxon>Bacteria</taxon>
        <taxon>Bacillati</taxon>
        <taxon>Actinomycetota</taxon>
        <taxon>Actinomycetes</taxon>
        <taxon>Kitasatosporales</taxon>
        <taxon>Streptomycetaceae</taxon>
        <taxon>Streptomyces</taxon>
    </lineage>
</organism>
<dbReference type="GO" id="GO:0016874">
    <property type="term" value="F:ligase activity"/>
    <property type="evidence" value="ECO:0007669"/>
    <property type="project" value="UniProtKB-KW"/>
</dbReference>
<feature type="transmembrane region" description="Helical" evidence="6">
    <location>
        <begin position="391"/>
        <end position="408"/>
    </location>
</feature>
<feature type="transmembrane region" description="Helical" evidence="6">
    <location>
        <begin position="212"/>
        <end position="228"/>
    </location>
</feature>
<feature type="transmembrane region" description="Helical" evidence="6">
    <location>
        <begin position="113"/>
        <end position="131"/>
    </location>
</feature>
<feature type="transmembrane region" description="Helical" evidence="6">
    <location>
        <begin position="80"/>
        <end position="101"/>
    </location>
</feature>
<evidence type="ECO:0000256" key="4">
    <source>
        <dbReference type="ARBA" id="ARBA00023136"/>
    </source>
</evidence>
<dbReference type="Pfam" id="PF04932">
    <property type="entry name" value="Wzy_C"/>
    <property type="match status" value="1"/>
</dbReference>
<feature type="transmembrane region" description="Helical" evidence="6">
    <location>
        <begin position="39"/>
        <end position="60"/>
    </location>
</feature>
<name>A0A7X1IX57_9ACTN</name>
<gene>
    <name evidence="8" type="ORF">H4N64_00100</name>
</gene>
<keyword evidence="4 6" id="KW-0472">Membrane</keyword>
<dbReference type="GO" id="GO:0016020">
    <property type="term" value="C:membrane"/>
    <property type="evidence" value="ECO:0007669"/>
    <property type="project" value="UniProtKB-SubCell"/>
</dbReference>
<keyword evidence="3 6" id="KW-1133">Transmembrane helix</keyword>
<dbReference type="AlphaFoldDB" id="A0A7X1IX57"/>
<comment type="subcellular location">
    <subcellularLocation>
        <location evidence="1">Membrane</location>
        <topology evidence="1">Multi-pass membrane protein</topology>
    </subcellularLocation>
</comment>
<dbReference type="EMBL" id="JACMSF010000001">
    <property type="protein sequence ID" value="MBC2900029.1"/>
    <property type="molecule type" value="Genomic_DNA"/>
</dbReference>
<keyword evidence="9" id="KW-1185">Reference proteome</keyword>
<evidence type="ECO:0000256" key="3">
    <source>
        <dbReference type="ARBA" id="ARBA00022989"/>
    </source>
</evidence>
<evidence type="ECO:0000256" key="6">
    <source>
        <dbReference type="SAM" id="Phobius"/>
    </source>
</evidence>
<dbReference type="RefSeq" id="WP_186279709.1">
    <property type="nucleotide sequence ID" value="NZ_JACMSF010000001.1"/>
</dbReference>
<keyword evidence="2 6" id="KW-0812">Transmembrane</keyword>
<comment type="caution">
    <text evidence="8">The sequence shown here is derived from an EMBL/GenBank/DDBJ whole genome shotgun (WGS) entry which is preliminary data.</text>
</comment>
<feature type="transmembrane region" description="Helical" evidence="6">
    <location>
        <begin position="364"/>
        <end position="385"/>
    </location>
</feature>
<feature type="transmembrane region" description="Helical" evidence="6">
    <location>
        <begin position="240"/>
        <end position="266"/>
    </location>
</feature>
<feature type="domain" description="O-antigen ligase-related" evidence="7">
    <location>
        <begin position="236"/>
        <end position="377"/>
    </location>
</feature>
<keyword evidence="8" id="KW-0436">Ligase</keyword>
<evidence type="ECO:0000313" key="9">
    <source>
        <dbReference type="Proteomes" id="UP000584670"/>
    </source>
</evidence>
<evidence type="ECO:0000256" key="1">
    <source>
        <dbReference type="ARBA" id="ARBA00004141"/>
    </source>
</evidence>
<evidence type="ECO:0000256" key="2">
    <source>
        <dbReference type="ARBA" id="ARBA00022692"/>
    </source>
</evidence>
<feature type="transmembrane region" description="Helical" evidence="6">
    <location>
        <begin position="6"/>
        <end position="27"/>
    </location>
</feature>
<evidence type="ECO:0000259" key="7">
    <source>
        <dbReference type="Pfam" id="PF04932"/>
    </source>
</evidence>
<feature type="transmembrane region" description="Helical" evidence="6">
    <location>
        <begin position="161"/>
        <end position="181"/>
    </location>
</feature>
<dbReference type="Proteomes" id="UP000584670">
    <property type="component" value="Unassembled WGS sequence"/>
</dbReference>
<reference evidence="8 9" key="1">
    <citation type="submission" date="2020-08" db="EMBL/GenBank/DDBJ databases">
        <title>Streptomyces sp. PSKA01 genome sequencing and assembly.</title>
        <authorList>
            <person name="Mandal S."/>
            <person name="Maiti P.K."/>
            <person name="Das P."/>
        </authorList>
    </citation>
    <scope>NUCLEOTIDE SEQUENCE [LARGE SCALE GENOMIC DNA]</scope>
    <source>
        <strain evidence="8 9">PSKA01</strain>
    </source>
</reference>
<proteinExistence type="predicted"/>
<sequence length="462" mass="48381">MTQEQSTSVLIIGILTLLSLIPWAVAFHRAGTFGDWDHTATLVFLVGALGNLPATLYVIVAGRRERLGPLGDVVIGFPEWVNRVGTVSNGVLLAGSVIFVGHRLLIARARINTAPLVAVVLVLTLAASDGLHGQPLWTPRQLTLLAILLAASVARPGRSALLGGAAVAMLYTVLGGVEALIEPATVIRPCRSDNACGVFGVLYAGVFPNENIFSLLLVVCIPFVWLGLRGPVRVVLACYLALLAVATGSALAGATAIATVVLLTMLRPRLPDEETGTAGGWTPGRNLLALCALIPAAAVGLAMPFRHAGSGELRLRAAIWDLAKEEWTGSPLLGYGGKAWSGKYYEGEIPAAVSPSLHNQWIDVLYAGGIIGLVLFAALLAYLLLRGGARGFPVAACVLLPILLTSVLERPWSFSISNSLTFALVAATLLPVGARIRGGTAEVSQGHGRVKQSATHSADRHL</sequence>
<protein>
    <submittedName>
        <fullName evidence="8">O-antigen ligase family protein</fullName>
    </submittedName>
</protein>